<dbReference type="Pfam" id="PF13302">
    <property type="entry name" value="Acetyltransf_3"/>
    <property type="match status" value="1"/>
</dbReference>
<feature type="domain" description="N-acetyltransferase" evidence="1">
    <location>
        <begin position="1"/>
        <end position="151"/>
    </location>
</feature>
<name>A0A9D1JKH0_9FIRM</name>
<dbReference type="InterPro" id="IPR051531">
    <property type="entry name" value="N-acetyltransferase"/>
</dbReference>
<dbReference type="PANTHER" id="PTHR43792:SF1">
    <property type="entry name" value="N-ACETYLTRANSFERASE DOMAIN-CONTAINING PROTEIN"/>
    <property type="match status" value="1"/>
</dbReference>
<dbReference type="SUPFAM" id="SSF55729">
    <property type="entry name" value="Acyl-CoA N-acyltransferases (Nat)"/>
    <property type="match status" value="1"/>
</dbReference>
<dbReference type="Proteomes" id="UP000823935">
    <property type="component" value="Unassembled WGS sequence"/>
</dbReference>
<evidence type="ECO:0000259" key="1">
    <source>
        <dbReference type="PROSITE" id="PS51186"/>
    </source>
</evidence>
<comment type="caution">
    <text evidence="2">The sequence shown here is derived from an EMBL/GenBank/DDBJ whole genome shotgun (WGS) entry which is preliminary data.</text>
</comment>
<dbReference type="AlphaFoldDB" id="A0A9D1JKH0"/>
<dbReference type="CDD" id="cd04301">
    <property type="entry name" value="NAT_SF"/>
    <property type="match status" value="1"/>
</dbReference>
<dbReference type="GO" id="GO:0016747">
    <property type="term" value="F:acyltransferase activity, transferring groups other than amino-acyl groups"/>
    <property type="evidence" value="ECO:0007669"/>
    <property type="project" value="InterPro"/>
</dbReference>
<protein>
    <submittedName>
        <fullName evidence="2">GNAT family N-acetyltransferase</fullName>
    </submittedName>
</protein>
<dbReference type="InterPro" id="IPR016181">
    <property type="entry name" value="Acyl_CoA_acyltransferase"/>
</dbReference>
<dbReference type="PROSITE" id="PS51186">
    <property type="entry name" value="GNAT"/>
    <property type="match status" value="1"/>
</dbReference>
<reference evidence="2" key="2">
    <citation type="journal article" date="2021" name="PeerJ">
        <title>Extensive microbial diversity within the chicken gut microbiome revealed by metagenomics and culture.</title>
        <authorList>
            <person name="Gilroy R."/>
            <person name="Ravi A."/>
            <person name="Getino M."/>
            <person name="Pursley I."/>
            <person name="Horton D.L."/>
            <person name="Alikhan N.F."/>
            <person name="Baker D."/>
            <person name="Gharbi K."/>
            <person name="Hall N."/>
            <person name="Watson M."/>
            <person name="Adriaenssens E.M."/>
            <person name="Foster-Nyarko E."/>
            <person name="Jarju S."/>
            <person name="Secka A."/>
            <person name="Antonio M."/>
            <person name="Oren A."/>
            <person name="Chaudhuri R.R."/>
            <person name="La Ragione R."/>
            <person name="Hildebrand F."/>
            <person name="Pallen M.J."/>
        </authorList>
    </citation>
    <scope>NUCLEOTIDE SEQUENCE</scope>
    <source>
        <strain evidence="2">CHK190-19873</strain>
    </source>
</reference>
<organism evidence="2 3">
    <name type="scientific">Candidatus Limivivens intestinipullorum</name>
    <dbReference type="NCBI Taxonomy" id="2840858"/>
    <lineage>
        <taxon>Bacteria</taxon>
        <taxon>Bacillati</taxon>
        <taxon>Bacillota</taxon>
        <taxon>Clostridia</taxon>
        <taxon>Lachnospirales</taxon>
        <taxon>Lachnospiraceae</taxon>
        <taxon>Lachnospiraceae incertae sedis</taxon>
        <taxon>Candidatus Limivivens</taxon>
    </lineage>
</organism>
<gene>
    <name evidence="2" type="ORF">IAB44_11480</name>
</gene>
<dbReference type="InterPro" id="IPR000182">
    <property type="entry name" value="GNAT_dom"/>
</dbReference>
<dbReference type="Gene3D" id="3.40.630.30">
    <property type="match status" value="1"/>
</dbReference>
<dbReference type="PANTHER" id="PTHR43792">
    <property type="entry name" value="GNAT FAMILY, PUTATIVE (AFU_ORTHOLOGUE AFUA_3G00765)-RELATED-RELATED"/>
    <property type="match status" value="1"/>
</dbReference>
<accession>A0A9D1JKH0</accession>
<reference evidence="2" key="1">
    <citation type="submission" date="2020-10" db="EMBL/GenBank/DDBJ databases">
        <authorList>
            <person name="Gilroy R."/>
        </authorList>
    </citation>
    <scope>NUCLEOTIDE SEQUENCE</scope>
    <source>
        <strain evidence="2">CHK190-19873</strain>
    </source>
</reference>
<proteinExistence type="predicted"/>
<evidence type="ECO:0000313" key="3">
    <source>
        <dbReference type="Proteomes" id="UP000823935"/>
    </source>
</evidence>
<evidence type="ECO:0000313" key="2">
    <source>
        <dbReference type="EMBL" id="HIS32150.1"/>
    </source>
</evidence>
<sequence length="155" mass="18040">MEFREIDKSNYWDCIALTIHDDQRGFVADNKQSLVEAAYEDGLYTLGIYCEETMIGFVLYDYDETIPGWSMSRFMIGKQFQGKGYGKQAAMAFLAYFKARHQVDRIYISVSLENMVARKMYASIGFTEIKEVEYTFSGGHFREMQMVKELQRVSC</sequence>
<dbReference type="EMBL" id="DVIQ01000071">
    <property type="protein sequence ID" value="HIS32150.1"/>
    <property type="molecule type" value="Genomic_DNA"/>
</dbReference>